<proteinExistence type="predicted"/>
<evidence type="ECO:0000313" key="11">
    <source>
        <dbReference type="EMBL" id="CAL4770979.1"/>
    </source>
</evidence>
<dbReference type="Gene3D" id="3.10.50.40">
    <property type="match status" value="1"/>
</dbReference>
<dbReference type="GO" id="GO:0006457">
    <property type="term" value="P:protein folding"/>
    <property type="evidence" value="ECO:0007669"/>
    <property type="project" value="InterPro"/>
</dbReference>
<dbReference type="PROSITE" id="PS50059">
    <property type="entry name" value="FKBP_PPIASE"/>
    <property type="match status" value="1"/>
</dbReference>
<dbReference type="PANTHER" id="PTHR11071:SF561">
    <property type="entry name" value="PEPTIDYL-PROLYL CIS-TRANS ISOMERASE D-RELATED"/>
    <property type="match status" value="1"/>
</dbReference>
<dbReference type="AlphaFoldDB" id="A0A9P1C2S5"/>
<evidence type="ECO:0000256" key="2">
    <source>
        <dbReference type="ARBA" id="ARBA00013194"/>
    </source>
</evidence>
<feature type="compositionally biased region" description="Basic and acidic residues" evidence="6">
    <location>
        <begin position="370"/>
        <end position="388"/>
    </location>
</feature>
<keyword evidence="4 5" id="KW-0413">Isomerase</keyword>
<evidence type="ECO:0000313" key="12">
    <source>
        <dbReference type="Proteomes" id="UP001152797"/>
    </source>
</evidence>
<feature type="chain" id="PRO_5043270007" description="peptidylprolyl isomerase" evidence="7">
    <location>
        <begin position="25"/>
        <end position="388"/>
    </location>
</feature>
<keyword evidence="3 5" id="KW-0697">Rotamase</keyword>
<dbReference type="GO" id="GO:0016018">
    <property type="term" value="F:cyclosporin A binding"/>
    <property type="evidence" value="ECO:0007669"/>
    <property type="project" value="TreeGrafter"/>
</dbReference>
<evidence type="ECO:0000313" key="10">
    <source>
        <dbReference type="EMBL" id="CAI3983667.1"/>
    </source>
</evidence>
<dbReference type="Pfam" id="PF00160">
    <property type="entry name" value="Pro_isomerase"/>
    <property type="match status" value="1"/>
</dbReference>
<dbReference type="InterPro" id="IPR046357">
    <property type="entry name" value="PPIase_dom_sf"/>
</dbReference>
<dbReference type="PROSITE" id="PS00170">
    <property type="entry name" value="CSA_PPIASE_1"/>
    <property type="match status" value="1"/>
</dbReference>
<evidence type="ECO:0000259" key="8">
    <source>
        <dbReference type="PROSITE" id="PS50059"/>
    </source>
</evidence>
<dbReference type="SUPFAM" id="SSF50891">
    <property type="entry name" value="Cyclophilin-like"/>
    <property type="match status" value="1"/>
</dbReference>
<dbReference type="GO" id="GO:0003755">
    <property type="term" value="F:peptidyl-prolyl cis-trans isomerase activity"/>
    <property type="evidence" value="ECO:0007669"/>
    <property type="project" value="UniProtKB-KW"/>
</dbReference>
<evidence type="ECO:0000256" key="4">
    <source>
        <dbReference type="ARBA" id="ARBA00023235"/>
    </source>
</evidence>
<evidence type="ECO:0000256" key="3">
    <source>
        <dbReference type="ARBA" id="ARBA00023110"/>
    </source>
</evidence>
<dbReference type="EMBL" id="CAMXCT030000826">
    <property type="protein sequence ID" value="CAL4770979.1"/>
    <property type="molecule type" value="Genomic_DNA"/>
</dbReference>
<dbReference type="GO" id="GO:0005737">
    <property type="term" value="C:cytoplasm"/>
    <property type="evidence" value="ECO:0007669"/>
    <property type="project" value="TreeGrafter"/>
</dbReference>
<feature type="signal peptide" evidence="7">
    <location>
        <begin position="1"/>
        <end position="24"/>
    </location>
</feature>
<reference evidence="10" key="1">
    <citation type="submission" date="2022-10" db="EMBL/GenBank/DDBJ databases">
        <authorList>
            <person name="Chen Y."/>
            <person name="Dougan E. K."/>
            <person name="Chan C."/>
            <person name="Rhodes N."/>
            <person name="Thang M."/>
        </authorList>
    </citation>
    <scope>NUCLEOTIDE SEQUENCE</scope>
</reference>
<dbReference type="InterPro" id="IPR029000">
    <property type="entry name" value="Cyclophilin-like_dom_sf"/>
</dbReference>
<evidence type="ECO:0000259" key="9">
    <source>
        <dbReference type="PROSITE" id="PS50072"/>
    </source>
</evidence>
<dbReference type="Pfam" id="PF00254">
    <property type="entry name" value="FKBP_C"/>
    <property type="match status" value="1"/>
</dbReference>
<comment type="caution">
    <text evidence="10">The sequence shown here is derived from an EMBL/GenBank/DDBJ whole genome shotgun (WGS) entry which is preliminary data.</text>
</comment>
<keyword evidence="7" id="KW-0732">Signal</keyword>
<dbReference type="EMBL" id="CAMXCT010000826">
    <property type="protein sequence ID" value="CAI3983667.1"/>
    <property type="molecule type" value="Genomic_DNA"/>
</dbReference>
<feature type="region of interest" description="Disordered" evidence="6">
    <location>
        <begin position="365"/>
        <end position="388"/>
    </location>
</feature>
<protein>
    <recommendedName>
        <fullName evidence="2 5">peptidylprolyl isomerase</fullName>
        <ecNumber evidence="2 5">5.2.1.8</ecNumber>
    </recommendedName>
</protein>
<dbReference type="EMBL" id="CAMXCT020000826">
    <property type="protein sequence ID" value="CAL1137042.1"/>
    <property type="molecule type" value="Genomic_DNA"/>
</dbReference>
<dbReference type="FunFam" id="2.40.100.10:FF:000022">
    <property type="entry name" value="Peptidyl-prolyl cis-trans isomerase CYP95"/>
    <property type="match status" value="1"/>
</dbReference>
<sequence length="388" mass="41878">MVAAMQRACVALSFAAVLWQATHAVAEDEGVGDEQILEENRLRDDVTETASGLQYEVVKSGAADGPNPEPQSKCVLHYRGTLLNGTEFDSSYKRGSPATFKPASLMPGFQEALLMMRPGDTWKIWIPSKIGYGSKGAGGAIPPDSGLFFELELLEVSPPAEGLAWLWEQAMANPMPLALLGLFAFQMVQQWFSKGSTADMKELKIDDLKSEENPKVFMNIKIGDDEAEKVGIELFAKSYPKTAENFRALCTGEKGTGKSGKALTFKGSTFHRIIPGFMCQGGDFTRGNGTGGESIYGEKFEDEWTNGYITHDKAGLLSMANAGKDTNGSQFFITLAACSHLDGKHVIFGHVIEGMDVVKKMGDVGTSGGDPKKKVVVEDCGETKSKST</sequence>
<dbReference type="Gene3D" id="2.40.100.10">
    <property type="entry name" value="Cyclophilin-like"/>
    <property type="match status" value="1"/>
</dbReference>
<dbReference type="EC" id="5.2.1.8" evidence="2 5"/>
<feature type="domain" description="PPIase FKBP-type" evidence="8">
    <location>
        <begin position="71"/>
        <end position="157"/>
    </location>
</feature>
<reference evidence="11 12" key="2">
    <citation type="submission" date="2024-05" db="EMBL/GenBank/DDBJ databases">
        <authorList>
            <person name="Chen Y."/>
            <person name="Shah S."/>
            <person name="Dougan E. K."/>
            <person name="Thang M."/>
            <person name="Chan C."/>
        </authorList>
    </citation>
    <scope>NUCLEOTIDE SEQUENCE [LARGE SCALE GENOMIC DNA]</scope>
</reference>
<dbReference type="InterPro" id="IPR001179">
    <property type="entry name" value="PPIase_FKBP_dom"/>
</dbReference>
<name>A0A9P1C2S5_9DINO</name>
<feature type="domain" description="PPIase cyclophilin-type" evidence="9">
    <location>
        <begin position="217"/>
        <end position="382"/>
    </location>
</feature>
<evidence type="ECO:0000256" key="5">
    <source>
        <dbReference type="PROSITE-ProRule" id="PRU00277"/>
    </source>
</evidence>
<dbReference type="InterPro" id="IPR020892">
    <property type="entry name" value="Cyclophilin-type_PPIase_CS"/>
</dbReference>
<organism evidence="10">
    <name type="scientific">Cladocopium goreaui</name>
    <dbReference type="NCBI Taxonomy" id="2562237"/>
    <lineage>
        <taxon>Eukaryota</taxon>
        <taxon>Sar</taxon>
        <taxon>Alveolata</taxon>
        <taxon>Dinophyceae</taxon>
        <taxon>Suessiales</taxon>
        <taxon>Symbiodiniaceae</taxon>
        <taxon>Cladocopium</taxon>
    </lineage>
</organism>
<dbReference type="InterPro" id="IPR002130">
    <property type="entry name" value="Cyclophilin-type_PPIase_dom"/>
</dbReference>
<dbReference type="PANTHER" id="PTHR11071">
    <property type="entry name" value="PEPTIDYL-PROLYL CIS-TRANS ISOMERASE"/>
    <property type="match status" value="1"/>
</dbReference>
<evidence type="ECO:0000256" key="1">
    <source>
        <dbReference type="ARBA" id="ARBA00000971"/>
    </source>
</evidence>
<gene>
    <name evidence="10" type="ORF">C1SCF055_LOCUS11263</name>
</gene>
<dbReference type="SUPFAM" id="SSF54534">
    <property type="entry name" value="FKBP-like"/>
    <property type="match status" value="1"/>
</dbReference>
<dbReference type="Proteomes" id="UP001152797">
    <property type="component" value="Unassembled WGS sequence"/>
</dbReference>
<accession>A0A9P1C2S5</accession>
<evidence type="ECO:0000256" key="6">
    <source>
        <dbReference type="SAM" id="MobiDB-lite"/>
    </source>
</evidence>
<keyword evidence="12" id="KW-1185">Reference proteome</keyword>
<evidence type="ECO:0000256" key="7">
    <source>
        <dbReference type="SAM" id="SignalP"/>
    </source>
</evidence>
<dbReference type="PROSITE" id="PS50072">
    <property type="entry name" value="CSA_PPIASE_2"/>
    <property type="match status" value="1"/>
</dbReference>
<comment type="catalytic activity">
    <reaction evidence="1 5">
        <text>[protein]-peptidylproline (omega=180) = [protein]-peptidylproline (omega=0)</text>
        <dbReference type="Rhea" id="RHEA:16237"/>
        <dbReference type="Rhea" id="RHEA-COMP:10747"/>
        <dbReference type="Rhea" id="RHEA-COMP:10748"/>
        <dbReference type="ChEBI" id="CHEBI:83833"/>
        <dbReference type="ChEBI" id="CHEBI:83834"/>
        <dbReference type="EC" id="5.2.1.8"/>
    </reaction>
</comment>
<dbReference type="PRINTS" id="PR00153">
    <property type="entry name" value="CSAPPISMRASE"/>
</dbReference>
<dbReference type="OrthoDB" id="440789at2759"/>